<keyword evidence="4" id="KW-0547">Nucleotide-binding</keyword>
<dbReference type="NCBIfam" id="TIGR00176">
    <property type="entry name" value="mobB"/>
    <property type="match status" value="1"/>
</dbReference>
<dbReference type="InterPro" id="IPR013482">
    <property type="entry name" value="Molybde_CF_guanTrfase"/>
</dbReference>
<dbReference type="InterPro" id="IPR004435">
    <property type="entry name" value="MobB_dom"/>
</dbReference>
<evidence type="ECO:0000256" key="3">
    <source>
        <dbReference type="ARBA" id="ARBA00022723"/>
    </source>
</evidence>
<protein>
    <submittedName>
        <fullName evidence="10">Molybdopterin-guanine dinucleotide biosynthesis protein B</fullName>
    </submittedName>
</protein>
<dbReference type="Pfam" id="PF12804">
    <property type="entry name" value="NTP_transf_3"/>
    <property type="match status" value="1"/>
</dbReference>
<feature type="domain" description="Molybdopterin-guanine dinucleotide biosynthesis protein B (MobB)" evidence="8">
    <location>
        <begin position="8"/>
        <end position="119"/>
    </location>
</feature>
<evidence type="ECO:0000259" key="9">
    <source>
        <dbReference type="Pfam" id="PF12804"/>
    </source>
</evidence>
<evidence type="ECO:0000259" key="8">
    <source>
        <dbReference type="Pfam" id="PF03205"/>
    </source>
</evidence>
<dbReference type="InterPro" id="IPR027417">
    <property type="entry name" value="P-loop_NTPase"/>
</dbReference>
<dbReference type="InterPro" id="IPR025877">
    <property type="entry name" value="MobA-like_NTP_Trfase"/>
</dbReference>
<evidence type="ECO:0000256" key="5">
    <source>
        <dbReference type="ARBA" id="ARBA00022842"/>
    </source>
</evidence>
<dbReference type="GO" id="GO:0006777">
    <property type="term" value="P:Mo-molybdopterin cofactor biosynthetic process"/>
    <property type="evidence" value="ECO:0007669"/>
    <property type="project" value="UniProtKB-KW"/>
</dbReference>
<evidence type="ECO:0000256" key="4">
    <source>
        <dbReference type="ARBA" id="ARBA00022741"/>
    </source>
</evidence>
<proteinExistence type="predicted"/>
<dbReference type="SUPFAM" id="SSF52540">
    <property type="entry name" value="P-loop containing nucleoside triphosphate hydrolases"/>
    <property type="match status" value="1"/>
</dbReference>
<sequence>MLFHPFEIAFCGYSGSGKTTLIAAIVRQLSARFSIAYYKHGCHRFDIDREGKDSHVVALAGASTVMISDPEKRALITGHSPGTPLLERHAFSDHDLLIVEGLKELSLPKLVLVDRERKILDLVGKGSLTHVVALVVPDDPATYASFSIPVLSRDDIGALAAFLETLLFDRSRKESPLYGLVLAGGRSVRMGSDKALLAYHPDNQLVHTAALLRQQCCEVFVSCREEQADTYRHFGMPLITDSYLSIGPMGGLLSAQRYSPDAAWVVAACDLPRLDEATLQQLTLQRNPLRFATAFRNPQSGCLEPLCACYEPKSRMKLILRHLEGDNSLSAFLKESRIEELVPHDGGVLWNINDSESRKRLCRS</sequence>
<keyword evidence="3" id="KW-0479">Metal-binding</keyword>
<dbReference type="AlphaFoldDB" id="B4SHC9"/>
<dbReference type="PANTHER" id="PTHR19136:SF81">
    <property type="entry name" value="MOLYBDENUM COFACTOR GUANYLYLTRANSFERASE"/>
    <property type="match status" value="1"/>
</dbReference>
<reference evidence="10 11" key="1">
    <citation type="submission" date="2008-06" db="EMBL/GenBank/DDBJ databases">
        <title>Complete sequence of Pelodictyon phaeoclathratiforme BU-1.</title>
        <authorList>
            <consortium name="US DOE Joint Genome Institute"/>
            <person name="Lucas S."/>
            <person name="Copeland A."/>
            <person name="Lapidus A."/>
            <person name="Glavina del Rio T."/>
            <person name="Dalin E."/>
            <person name="Tice H."/>
            <person name="Bruce D."/>
            <person name="Goodwin L."/>
            <person name="Pitluck S."/>
            <person name="Schmutz J."/>
            <person name="Larimer F."/>
            <person name="Land M."/>
            <person name="Hauser L."/>
            <person name="Kyrpides N."/>
            <person name="Mikhailova N."/>
            <person name="Liu Z."/>
            <person name="Li T."/>
            <person name="Zhao F."/>
            <person name="Overmann J."/>
            <person name="Bryant D.A."/>
            <person name="Richardson P."/>
        </authorList>
    </citation>
    <scope>NUCLEOTIDE SEQUENCE [LARGE SCALE GENOMIC DNA]</scope>
    <source>
        <strain evidence="11">DSM 5477 / BU-1</strain>
    </source>
</reference>
<evidence type="ECO:0000313" key="10">
    <source>
        <dbReference type="EMBL" id="ACF43596.1"/>
    </source>
</evidence>
<dbReference type="EMBL" id="CP001110">
    <property type="protein sequence ID" value="ACF43596.1"/>
    <property type="molecule type" value="Genomic_DNA"/>
</dbReference>
<dbReference type="NCBIfam" id="NF011059">
    <property type="entry name" value="PRK14490.1"/>
    <property type="match status" value="1"/>
</dbReference>
<dbReference type="GO" id="GO:0016779">
    <property type="term" value="F:nucleotidyltransferase activity"/>
    <property type="evidence" value="ECO:0007669"/>
    <property type="project" value="UniProtKB-ARBA"/>
</dbReference>
<dbReference type="KEGG" id="pph:Ppha_1331"/>
<dbReference type="PANTHER" id="PTHR19136">
    <property type="entry name" value="MOLYBDENUM COFACTOR GUANYLYLTRANSFERASE"/>
    <property type="match status" value="1"/>
</dbReference>
<keyword evidence="2" id="KW-0808">Transferase</keyword>
<evidence type="ECO:0000256" key="7">
    <source>
        <dbReference type="ARBA" id="ARBA00023150"/>
    </source>
</evidence>
<dbReference type="HOGENOM" id="CLU_042775_0_0_10"/>
<dbReference type="STRING" id="324925.Ppha_1331"/>
<dbReference type="GO" id="GO:0046872">
    <property type="term" value="F:metal ion binding"/>
    <property type="evidence" value="ECO:0007669"/>
    <property type="project" value="UniProtKB-KW"/>
</dbReference>
<keyword evidence="6" id="KW-0342">GTP-binding</keyword>
<keyword evidence="5" id="KW-0460">Magnesium</keyword>
<dbReference type="OrthoDB" id="9788394at2"/>
<dbReference type="eggNOG" id="COG1763">
    <property type="taxonomic scope" value="Bacteria"/>
</dbReference>
<dbReference type="SUPFAM" id="SSF53448">
    <property type="entry name" value="Nucleotide-diphospho-sugar transferases"/>
    <property type="match status" value="1"/>
</dbReference>
<feature type="domain" description="MobA-like NTP transferase" evidence="9">
    <location>
        <begin position="179"/>
        <end position="336"/>
    </location>
</feature>
<dbReference type="RefSeq" id="WP_012508087.1">
    <property type="nucleotide sequence ID" value="NC_011060.1"/>
</dbReference>
<dbReference type="Proteomes" id="UP000002724">
    <property type="component" value="Chromosome"/>
</dbReference>
<organism evidence="10 11">
    <name type="scientific">Pelodictyon phaeoclathratiforme (strain DSM 5477 / BU-1)</name>
    <dbReference type="NCBI Taxonomy" id="324925"/>
    <lineage>
        <taxon>Bacteria</taxon>
        <taxon>Pseudomonadati</taxon>
        <taxon>Chlorobiota</taxon>
        <taxon>Chlorobiia</taxon>
        <taxon>Chlorobiales</taxon>
        <taxon>Chlorobiaceae</taxon>
        <taxon>Chlorobium/Pelodictyon group</taxon>
        <taxon>Pelodictyon</taxon>
    </lineage>
</organism>
<keyword evidence="1" id="KW-0963">Cytoplasm</keyword>
<dbReference type="Pfam" id="PF03205">
    <property type="entry name" value="MobB"/>
    <property type="match status" value="1"/>
</dbReference>
<dbReference type="InterPro" id="IPR029044">
    <property type="entry name" value="Nucleotide-diphossugar_trans"/>
</dbReference>
<evidence type="ECO:0000256" key="6">
    <source>
        <dbReference type="ARBA" id="ARBA00023134"/>
    </source>
</evidence>
<dbReference type="GO" id="GO:0005525">
    <property type="term" value="F:GTP binding"/>
    <property type="evidence" value="ECO:0007669"/>
    <property type="project" value="UniProtKB-KW"/>
</dbReference>
<keyword evidence="11" id="KW-1185">Reference proteome</keyword>
<dbReference type="CDD" id="cd02503">
    <property type="entry name" value="MobA"/>
    <property type="match status" value="1"/>
</dbReference>
<evidence type="ECO:0000313" key="11">
    <source>
        <dbReference type="Proteomes" id="UP000002724"/>
    </source>
</evidence>
<accession>B4SHC9</accession>
<dbReference type="Gene3D" id="3.90.550.10">
    <property type="entry name" value="Spore Coat Polysaccharide Biosynthesis Protein SpsA, Chain A"/>
    <property type="match status" value="1"/>
</dbReference>
<evidence type="ECO:0000256" key="2">
    <source>
        <dbReference type="ARBA" id="ARBA00022679"/>
    </source>
</evidence>
<dbReference type="CDD" id="cd03116">
    <property type="entry name" value="MobB"/>
    <property type="match status" value="1"/>
</dbReference>
<evidence type="ECO:0000256" key="1">
    <source>
        <dbReference type="ARBA" id="ARBA00022490"/>
    </source>
</evidence>
<gene>
    <name evidence="10" type="ordered locus">Ppha_1331</name>
</gene>
<dbReference type="Gene3D" id="3.40.50.300">
    <property type="entry name" value="P-loop containing nucleotide triphosphate hydrolases"/>
    <property type="match status" value="1"/>
</dbReference>
<dbReference type="eggNOG" id="COG0746">
    <property type="taxonomic scope" value="Bacteria"/>
</dbReference>
<keyword evidence="7" id="KW-0501">Molybdenum cofactor biosynthesis</keyword>
<name>B4SHC9_PELPB</name>